<dbReference type="Proteomes" id="UP000197032">
    <property type="component" value="Unassembled WGS sequence"/>
</dbReference>
<gene>
    <name evidence="1" type="ORF">KKC1_31020</name>
</gene>
<evidence type="ECO:0000313" key="2">
    <source>
        <dbReference type="Proteomes" id="UP000197032"/>
    </source>
</evidence>
<evidence type="ECO:0000313" key="1">
    <source>
        <dbReference type="EMBL" id="GAW93982.1"/>
    </source>
</evidence>
<name>A0A1Z5HWS3_9FIRM</name>
<organism evidence="1 2">
    <name type="scientific">Calderihabitans maritimus</name>
    <dbReference type="NCBI Taxonomy" id="1246530"/>
    <lineage>
        <taxon>Bacteria</taxon>
        <taxon>Bacillati</taxon>
        <taxon>Bacillota</taxon>
        <taxon>Clostridia</taxon>
        <taxon>Neomoorellales</taxon>
        <taxon>Calderihabitantaceae</taxon>
        <taxon>Calderihabitans</taxon>
    </lineage>
</organism>
<protein>
    <submittedName>
        <fullName evidence="1">Uncharacterized protein</fullName>
    </submittedName>
</protein>
<proteinExistence type="predicted"/>
<comment type="caution">
    <text evidence="1">The sequence shown here is derived from an EMBL/GenBank/DDBJ whole genome shotgun (WGS) entry which is preliminary data.</text>
</comment>
<sequence>MRAYTNRYEYRGIFYREVVLDVKKQSDIADFLRDLQEKFGEANTAKRQIGAWFDPTEGRQGFRVDFIKYRAPDVADYYLRLSPPLRGQTVTWARDVLGSNLKRFPVSVSVERYGTYQYGLTILADTVFPAALMQMVMPVEKLLCECGCGRPLLPGRQRWATDACRKRGWRQRRKREKWQYGFGENGKSKKQ</sequence>
<accession>A0A1Z5HWS3</accession>
<reference evidence="2" key="1">
    <citation type="journal article" date="2017" name="Appl. Environ. Microbiol.">
        <title>Genomic Analysis of Calderihabitans maritimus KKC1, a Thermophilic, Hydrogenogenic, Carboxydotrophic Bacterium Isolated from Marine Sediment.</title>
        <authorList>
            <person name="Omae K."/>
            <person name="Yoneda Y."/>
            <person name="Fukuyama Y."/>
            <person name="Yoshida T."/>
            <person name="Sako Y."/>
        </authorList>
    </citation>
    <scope>NUCLEOTIDE SEQUENCE [LARGE SCALE GENOMIC DNA]</scope>
    <source>
        <strain evidence="2">KKC1</strain>
    </source>
</reference>
<dbReference type="AlphaFoldDB" id="A0A1Z5HWS3"/>
<dbReference type="RefSeq" id="WP_088555014.1">
    <property type="nucleotide sequence ID" value="NZ_BDGJ01000195.1"/>
</dbReference>
<dbReference type="EMBL" id="BDGJ01000195">
    <property type="protein sequence ID" value="GAW93982.1"/>
    <property type="molecule type" value="Genomic_DNA"/>
</dbReference>
<keyword evidence="2" id="KW-1185">Reference proteome</keyword>